<organism evidence="11 12">
    <name type="scientific">Saccharothrix australiensis</name>
    <dbReference type="NCBI Taxonomy" id="2072"/>
    <lineage>
        <taxon>Bacteria</taxon>
        <taxon>Bacillati</taxon>
        <taxon>Actinomycetota</taxon>
        <taxon>Actinomycetes</taxon>
        <taxon>Pseudonocardiales</taxon>
        <taxon>Pseudonocardiaceae</taxon>
        <taxon>Saccharothrix</taxon>
    </lineage>
</organism>
<dbReference type="NCBIfam" id="TIGR00494">
    <property type="entry name" value="crcB"/>
    <property type="match status" value="1"/>
</dbReference>
<feature type="binding site" evidence="10">
    <location>
        <position position="67"/>
    </location>
    <ligand>
        <name>Na(+)</name>
        <dbReference type="ChEBI" id="CHEBI:29101"/>
        <note>structural</note>
    </ligand>
</feature>
<keyword evidence="6 10" id="KW-0407">Ion channel</keyword>
<evidence type="ECO:0000256" key="4">
    <source>
        <dbReference type="ARBA" id="ARBA00022989"/>
    </source>
</evidence>
<comment type="similarity">
    <text evidence="7 10">Belongs to the fluoride channel Fluc/FEX (TC 1.A.43) family.</text>
</comment>
<evidence type="ECO:0000256" key="7">
    <source>
        <dbReference type="ARBA" id="ARBA00035120"/>
    </source>
</evidence>
<comment type="activity regulation">
    <text evidence="10">Na(+) is not transported, but it plays an essential structural role and its presence is essential for fluoride channel function.</text>
</comment>
<proteinExistence type="inferred from homology"/>
<evidence type="ECO:0000313" key="11">
    <source>
        <dbReference type="EMBL" id="RKT53222.1"/>
    </source>
</evidence>
<evidence type="ECO:0000256" key="2">
    <source>
        <dbReference type="ARBA" id="ARBA00022475"/>
    </source>
</evidence>
<evidence type="ECO:0000256" key="1">
    <source>
        <dbReference type="ARBA" id="ARBA00004651"/>
    </source>
</evidence>
<dbReference type="AlphaFoldDB" id="A0A495VV36"/>
<keyword evidence="5 10" id="KW-0472">Membrane</keyword>
<reference evidence="11 12" key="1">
    <citation type="submission" date="2018-10" db="EMBL/GenBank/DDBJ databases">
        <title>Sequencing the genomes of 1000 actinobacteria strains.</title>
        <authorList>
            <person name="Klenk H.-P."/>
        </authorList>
    </citation>
    <scope>NUCLEOTIDE SEQUENCE [LARGE SCALE GENOMIC DNA]</scope>
    <source>
        <strain evidence="11 12">DSM 43800</strain>
    </source>
</reference>
<comment type="caution">
    <text evidence="11">The sequence shown here is derived from an EMBL/GenBank/DDBJ whole genome shotgun (WGS) entry which is preliminary data.</text>
</comment>
<keyword evidence="12" id="KW-1185">Reference proteome</keyword>
<keyword evidence="4 10" id="KW-1133">Transmembrane helix</keyword>
<dbReference type="PANTHER" id="PTHR28259:SF1">
    <property type="entry name" value="FLUORIDE EXPORT PROTEIN 1-RELATED"/>
    <property type="match status" value="1"/>
</dbReference>
<keyword evidence="10" id="KW-0479">Metal-binding</keyword>
<gene>
    <name evidence="10" type="primary">fluC</name>
    <name evidence="10" type="synonym">crcB</name>
    <name evidence="11" type="ORF">C8E97_1780</name>
</gene>
<dbReference type="GO" id="GO:0140114">
    <property type="term" value="P:cellular detoxification of fluoride"/>
    <property type="evidence" value="ECO:0007669"/>
    <property type="project" value="UniProtKB-UniRule"/>
</dbReference>
<keyword evidence="10" id="KW-0915">Sodium</keyword>
<dbReference type="InterPro" id="IPR003691">
    <property type="entry name" value="FluC"/>
</dbReference>
<keyword evidence="10" id="KW-0813">Transport</keyword>
<dbReference type="OrthoDB" id="5148600at2"/>
<dbReference type="Proteomes" id="UP000282084">
    <property type="component" value="Unassembled WGS sequence"/>
</dbReference>
<feature type="transmembrane region" description="Helical" evidence="10">
    <location>
        <begin position="95"/>
        <end position="113"/>
    </location>
</feature>
<dbReference type="GO" id="GO:0005886">
    <property type="term" value="C:plasma membrane"/>
    <property type="evidence" value="ECO:0007669"/>
    <property type="project" value="UniProtKB-SubCell"/>
</dbReference>
<name>A0A495VV36_9PSEU</name>
<dbReference type="GO" id="GO:0046872">
    <property type="term" value="F:metal ion binding"/>
    <property type="evidence" value="ECO:0007669"/>
    <property type="project" value="UniProtKB-KW"/>
</dbReference>
<dbReference type="HAMAP" id="MF_00454">
    <property type="entry name" value="FluC"/>
    <property type="match status" value="1"/>
</dbReference>
<dbReference type="GO" id="GO:0062054">
    <property type="term" value="F:fluoride channel activity"/>
    <property type="evidence" value="ECO:0007669"/>
    <property type="project" value="UniProtKB-UniRule"/>
</dbReference>
<keyword evidence="3 10" id="KW-0812">Transmembrane</keyword>
<evidence type="ECO:0000256" key="6">
    <source>
        <dbReference type="ARBA" id="ARBA00023303"/>
    </source>
</evidence>
<evidence type="ECO:0000256" key="5">
    <source>
        <dbReference type="ARBA" id="ARBA00023136"/>
    </source>
</evidence>
<comment type="subcellular location">
    <subcellularLocation>
        <location evidence="1 10">Cell membrane</location>
        <topology evidence="1 10">Multi-pass membrane protein</topology>
    </subcellularLocation>
</comment>
<keyword evidence="2 10" id="KW-1003">Cell membrane</keyword>
<evidence type="ECO:0000313" key="12">
    <source>
        <dbReference type="Proteomes" id="UP000282084"/>
    </source>
</evidence>
<evidence type="ECO:0000256" key="10">
    <source>
        <dbReference type="HAMAP-Rule" id="MF_00454"/>
    </source>
</evidence>
<evidence type="ECO:0000256" key="3">
    <source>
        <dbReference type="ARBA" id="ARBA00022692"/>
    </source>
</evidence>
<dbReference type="EMBL" id="RBXO01000001">
    <property type="protein sequence ID" value="RKT53222.1"/>
    <property type="molecule type" value="Genomic_DNA"/>
</dbReference>
<dbReference type="Pfam" id="PF02537">
    <property type="entry name" value="CRCB"/>
    <property type="match status" value="1"/>
</dbReference>
<sequence length="114" mass="11567">MTVLLVFAGSALGAVARYLTDRFVRGRTRATFPWGTLAVNVVGSLLLGCVAGADPAWAASVGTGFCGGLSTYSTFSHETVRLLEDGRHGQALVNVAANLGAGVAAAAVGCLLTR</sequence>
<dbReference type="RefSeq" id="WP_121003331.1">
    <property type="nucleotide sequence ID" value="NZ_RBXO01000001.1"/>
</dbReference>
<protein>
    <recommendedName>
        <fullName evidence="10">Fluoride-specific ion channel FluC</fullName>
    </recommendedName>
</protein>
<feature type="binding site" evidence="10">
    <location>
        <position position="70"/>
    </location>
    <ligand>
        <name>Na(+)</name>
        <dbReference type="ChEBI" id="CHEBI:29101"/>
        <note>structural</note>
    </ligand>
</feature>
<keyword evidence="10" id="KW-0406">Ion transport</keyword>
<feature type="transmembrane region" description="Helical" evidence="10">
    <location>
        <begin position="57"/>
        <end position="75"/>
    </location>
</feature>
<accession>A0A495VV36</accession>
<evidence type="ECO:0000256" key="9">
    <source>
        <dbReference type="ARBA" id="ARBA00049940"/>
    </source>
</evidence>
<evidence type="ECO:0000256" key="8">
    <source>
        <dbReference type="ARBA" id="ARBA00035585"/>
    </source>
</evidence>
<comment type="catalytic activity">
    <reaction evidence="8">
        <text>fluoride(in) = fluoride(out)</text>
        <dbReference type="Rhea" id="RHEA:76159"/>
        <dbReference type="ChEBI" id="CHEBI:17051"/>
    </reaction>
    <physiologicalReaction direction="left-to-right" evidence="8">
        <dbReference type="Rhea" id="RHEA:76160"/>
    </physiologicalReaction>
</comment>
<dbReference type="PANTHER" id="PTHR28259">
    <property type="entry name" value="FLUORIDE EXPORT PROTEIN 1-RELATED"/>
    <property type="match status" value="1"/>
</dbReference>
<comment type="function">
    <text evidence="9 10">Fluoride-specific ion channel. Important for reducing fluoride concentration in the cell, thus reducing its toxicity.</text>
</comment>
<feature type="transmembrane region" description="Helical" evidence="10">
    <location>
        <begin position="32"/>
        <end position="50"/>
    </location>
</feature>